<accession>A0A558J808</accession>
<evidence type="ECO:0000313" key="1">
    <source>
        <dbReference type="EMBL" id="TVU89785.1"/>
    </source>
</evidence>
<proteinExistence type="predicted"/>
<evidence type="ECO:0000313" key="2">
    <source>
        <dbReference type="Proteomes" id="UP000317288"/>
    </source>
</evidence>
<protein>
    <recommendedName>
        <fullName evidence="3">Lipoprotein</fullName>
    </recommendedName>
</protein>
<dbReference type="Proteomes" id="UP000317288">
    <property type="component" value="Unassembled WGS sequence"/>
</dbReference>
<dbReference type="AlphaFoldDB" id="A0A558J808"/>
<evidence type="ECO:0008006" key="3">
    <source>
        <dbReference type="Google" id="ProtNLM"/>
    </source>
</evidence>
<name>A0A558J808_9GAMM</name>
<dbReference type="EMBL" id="VNFE01000003">
    <property type="protein sequence ID" value="TVU89785.1"/>
    <property type="molecule type" value="Genomic_DNA"/>
</dbReference>
<sequence length="232" mass="26272">MKASIKFITMLFLVLLLSGCSKEEREANRLYKSLMEDIPEIDALENNASISDKLAVYSQARYKLERIRTRYAATKKGKEILENPTFSSGQSAEDILSEALSLEDRASEELSENQIKLIIISAISTPEIRNHRLESHGISLARQGNIEEAKAILPDLLNSLSKAIVQLEIAKAYYQEDDIEAAKSISLEAHDKTSQYNLNENICSTVICDNEEARKRLVETELRRFRIELYSS</sequence>
<dbReference type="PROSITE" id="PS51257">
    <property type="entry name" value="PROKAR_LIPOPROTEIN"/>
    <property type="match status" value="1"/>
</dbReference>
<dbReference type="RefSeq" id="WP_144810935.1">
    <property type="nucleotide sequence ID" value="NZ_VNFE01000003.1"/>
</dbReference>
<gene>
    <name evidence="1" type="ORF">FQP89_10635</name>
</gene>
<comment type="caution">
    <text evidence="1">The sequence shown here is derived from an EMBL/GenBank/DDBJ whole genome shotgun (WGS) entry which is preliminary data.</text>
</comment>
<reference evidence="1 2" key="1">
    <citation type="submission" date="2019-07" db="EMBL/GenBank/DDBJ databases">
        <title>Diversity of Bacteria from Kongsfjorden, Arctic.</title>
        <authorList>
            <person name="Yu Y."/>
        </authorList>
    </citation>
    <scope>NUCLEOTIDE SEQUENCE [LARGE SCALE GENOMIC DNA]</scope>
    <source>
        <strain evidence="1 2">SM1922</strain>
    </source>
</reference>
<organism evidence="1 2">
    <name type="scientific">Vreelandella titanicae</name>
    <dbReference type="NCBI Taxonomy" id="664683"/>
    <lineage>
        <taxon>Bacteria</taxon>
        <taxon>Pseudomonadati</taxon>
        <taxon>Pseudomonadota</taxon>
        <taxon>Gammaproteobacteria</taxon>
        <taxon>Oceanospirillales</taxon>
        <taxon>Halomonadaceae</taxon>
        <taxon>Vreelandella</taxon>
    </lineage>
</organism>